<keyword evidence="2" id="KW-1185">Reference proteome</keyword>
<dbReference type="EMBL" id="CP003156">
    <property type="protein sequence ID" value="AEV31624.1"/>
    <property type="molecule type" value="Genomic_DNA"/>
</dbReference>
<dbReference type="AlphaFoldDB" id="G8R0G4"/>
<sequence length="342" mass="37629">MDLSDLFSFEIKSVNNKRLQRLLFRKLGTGQEFIEELETVEKLAFKSALVLNSVNPRLRNPTILVFASDHGISKPLASFIRDEQHTEVNLQSFLQGTLPVNGFSKSSDISIKAVDVGVDHSFEGTLDYWLHHGSKVIDRKQAFGTRNFQEFPAITTAELHSCMQVGMEMVDKERKTGCNVIGFGELARGAKFSAWCTAAALLDKPIAELLAGEPEELTLYLDKALKTHPKSHDVYTILSLYGGYEIGALVAAILRAAQHRMLILIDGLVTATAALAASKLSPSILDYCIFSYRSNDPIHGEILNELKADSLLEVSSFSGMGAGVAYTYPLLKNAMTLFAPKK</sequence>
<dbReference type="eggNOG" id="COG2038">
    <property type="taxonomic scope" value="Bacteria"/>
</dbReference>
<dbReference type="Gene3D" id="3.40.50.10210">
    <property type="match status" value="1"/>
</dbReference>
<dbReference type="KEGG" id="oho:Oweho_0609"/>
<dbReference type="SUPFAM" id="SSF52733">
    <property type="entry name" value="Nicotinate mononucleotide:5,6-dimethylbenzimidazole phosphoribosyltransferase (CobT)"/>
    <property type="match status" value="1"/>
</dbReference>
<dbReference type="GO" id="GO:0008939">
    <property type="term" value="F:nicotinate-nucleotide-dimethylbenzimidazole phosphoribosyltransferase activity"/>
    <property type="evidence" value="ECO:0007669"/>
    <property type="project" value="InterPro"/>
</dbReference>
<dbReference type="PANTHER" id="PTHR43463:SF1">
    <property type="entry name" value="NICOTINATE-NUCLEOTIDE--DIMETHYLBENZIMIDAZOLE PHOSPHORIBOSYLTRANSFERASE"/>
    <property type="match status" value="1"/>
</dbReference>
<reference evidence="1 2" key="1">
    <citation type="journal article" date="2012" name="Stand. Genomic Sci.">
        <title>Genome sequence of the orange-pigmented seawater bacterium Owenweeksia hongkongensis type strain (UST20020801(T)).</title>
        <authorList>
            <person name="Riedel T."/>
            <person name="Held B."/>
            <person name="Nolan M."/>
            <person name="Lucas S."/>
            <person name="Lapidus A."/>
            <person name="Tice H."/>
            <person name="Del Rio T.G."/>
            <person name="Cheng J.F."/>
            <person name="Han C."/>
            <person name="Tapia R."/>
            <person name="Goodwin L.A."/>
            <person name="Pitluck S."/>
            <person name="Liolios K."/>
            <person name="Mavromatis K."/>
            <person name="Pagani I."/>
            <person name="Ivanova N."/>
            <person name="Mikhailova N."/>
            <person name="Pati A."/>
            <person name="Chen A."/>
            <person name="Palaniappan K."/>
            <person name="Rohde M."/>
            <person name="Tindall B.J."/>
            <person name="Detter J.C."/>
            <person name="Goker M."/>
            <person name="Woyke T."/>
            <person name="Bristow J."/>
            <person name="Eisen J.A."/>
            <person name="Markowitz V."/>
            <person name="Hugenholtz P."/>
            <person name="Klenk H.P."/>
            <person name="Kyrpides N.C."/>
        </authorList>
    </citation>
    <scope>NUCLEOTIDE SEQUENCE</scope>
    <source>
        <strain evidence="2">DSM 17368 / JCM 12287 / NRRL B-23963</strain>
    </source>
</reference>
<dbReference type="InterPro" id="IPR003200">
    <property type="entry name" value="Nict_dMeBzImd_PRibTrfase"/>
</dbReference>
<dbReference type="Pfam" id="PF02277">
    <property type="entry name" value="DBI_PRT"/>
    <property type="match status" value="1"/>
</dbReference>
<accession>G8R0G4</accession>
<evidence type="ECO:0000313" key="2">
    <source>
        <dbReference type="Proteomes" id="UP000005631"/>
    </source>
</evidence>
<keyword evidence="1" id="KW-0328">Glycosyltransferase</keyword>
<keyword evidence="1" id="KW-0808">Transferase</keyword>
<proteinExistence type="predicted"/>
<dbReference type="PANTHER" id="PTHR43463">
    <property type="entry name" value="NICOTINATE-NUCLEOTIDE--DIMETHYLBENZIMIDAZOLE PHOSPHORIBOSYLTRANSFERASE"/>
    <property type="match status" value="1"/>
</dbReference>
<dbReference type="HOGENOM" id="CLU_002982_0_0_10"/>
<protein>
    <submittedName>
        <fullName evidence="1">NaMN:DMB phosphoribosyltransferase</fullName>
    </submittedName>
</protein>
<name>G8R0G4_OWEHD</name>
<organism evidence="1 2">
    <name type="scientific">Owenweeksia hongkongensis (strain DSM 17368 / CIP 108786 / JCM 12287 / NRRL B-23963 / UST20020801)</name>
    <dbReference type="NCBI Taxonomy" id="926562"/>
    <lineage>
        <taxon>Bacteria</taxon>
        <taxon>Pseudomonadati</taxon>
        <taxon>Bacteroidota</taxon>
        <taxon>Flavobacteriia</taxon>
        <taxon>Flavobacteriales</taxon>
        <taxon>Owenweeksiaceae</taxon>
        <taxon>Owenweeksia</taxon>
    </lineage>
</organism>
<dbReference type="STRING" id="926562.Oweho_0609"/>
<dbReference type="Proteomes" id="UP000005631">
    <property type="component" value="Chromosome"/>
</dbReference>
<gene>
    <name evidence="1" type="ordered locus">Oweho_0609</name>
</gene>
<evidence type="ECO:0000313" key="1">
    <source>
        <dbReference type="EMBL" id="AEV31624.1"/>
    </source>
</evidence>
<dbReference type="OrthoDB" id="9781491at2"/>
<dbReference type="RefSeq" id="WP_014200985.1">
    <property type="nucleotide sequence ID" value="NC_016599.1"/>
</dbReference>
<dbReference type="InterPro" id="IPR036087">
    <property type="entry name" value="Nict_dMeBzImd_PRibTrfase_sf"/>
</dbReference>
<dbReference type="CDD" id="cd02439">
    <property type="entry name" value="DMB-PRT_CobT"/>
    <property type="match status" value="1"/>
</dbReference>